<feature type="compositionally biased region" description="Low complexity" evidence="1">
    <location>
        <begin position="1"/>
        <end position="13"/>
    </location>
</feature>
<feature type="non-terminal residue" evidence="2">
    <location>
        <position position="496"/>
    </location>
</feature>
<evidence type="ECO:0000313" key="2">
    <source>
        <dbReference type="EMBL" id="OJJ47223.1"/>
    </source>
</evidence>
<reference evidence="3" key="1">
    <citation type="journal article" date="2017" name="Genome Biol.">
        <title>Comparative genomics reveals high biological diversity and specific adaptations in the industrially and medically important fungal genus Aspergillus.</title>
        <authorList>
            <person name="de Vries R.P."/>
            <person name="Riley R."/>
            <person name="Wiebenga A."/>
            <person name="Aguilar-Osorio G."/>
            <person name="Amillis S."/>
            <person name="Uchima C.A."/>
            <person name="Anderluh G."/>
            <person name="Asadollahi M."/>
            <person name="Askin M."/>
            <person name="Barry K."/>
            <person name="Battaglia E."/>
            <person name="Bayram O."/>
            <person name="Benocci T."/>
            <person name="Braus-Stromeyer S.A."/>
            <person name="Caldana C."/>
            <person name="Canovas D."/>
            <person name="Cerqueira G.C."/>
            <person name="Chen F."/>
            <person name="Chen W."/>
            <person name="Choi C."/>
            <person name="Clum A."/>
            <person name="Dos Santos R.A."/>
            <person name="Damasio A.R."/>
            <person name="Diallinas G."/>
            <person name="Emri T."/>
            <person name="Fekete E."/>
            <person name="Flipphi M."/>
            <person name="Freyberg S."/>
            <person name="Gallo A."/>
            <person name="Gournas C."/>
            <person name="Habgood R."/>
            <person name="Hainaut M."/>
            <person name="Harispe M.L."/>
            <person name="Henrissat B."/>
            <person name="Hilden K.S."/>
            <person name="Hope R."/>
            <person name="Hossain A."/>
            <person name="Karabika E."/>
            <person name="Karaffa L."/>
            <person name="Karanyi Z."/>
            <person name="Krasevec N."/>
            <person name="Kuo A."/>
            <person name="Kusch H."/>
            <person name="LaButti K."/>
            <person name="Lagendijk E.L."/>
            <person name="Lapidus A."/>
            <person name="Levasseur A."/>
            <person name="Lindquist E."/>
            <person name="Lipzen A."/>
            <person name="Logrieco A.F."/>
            <person name="MacCabe A."/>
            <person name="Maekelae M.R."/>
            <person name="Malavazi I."/>
            <person name="Melin P."/>
            <person name="Meyer V."/>
            <person name="Mielnichuk N."/>
            <person name="Miskei M."/>
            <person name="Molnar A.P."/>
            <person name="Mule G."/>
            <person name="Ngan C.Y."/>
            <person name="Orejas M."/>
            <person name="Orosz E."/>
            <person name="Ouedraogo J.P."/>
            <person name="Overkamp K.M."/>
            <person name="Park H.-S."/>
            <person name="Perrone G."/>
            <person name="Piumi F."/>
            <person name="Punt P.J."/>
            <person name="Ram A.F."/>
            <person name="Ramon A."/>
            <person name="Rauscher S."/>
            <person name="Record E."/>
            <person name="Riano-Pachon D.M."/>
            <person name="Robert V."/>
            <person name="Roehrig J."/>
            <person name="Ruller R."/>
            <person name="Salamov A."/>
            <person name="Salih N.S."/>
            <person name="Samson R.A."/>
            <person name="Sandor E."/>
            <person name="Sanguinetti M."/>
            <person name="Schuetze T."/>
            <person name="Sepcic K."/>
            <person name="Shelest E."/>
            <person name="Sherlock G."/>
            <person name="Sophianopoulou V."/>
            <person name="Squina F.M."/>
            <person name="Sun H."/>
            <person name="Susca A."/>
            <person name="Todd R.B."/>
            <person name="Tsang A."/>
            <person name="Unkles S.E."/>
            <person name="van de Wiele N."/>
            <person name="van Rossen-Uffink D."/>
            <person name="Oliveira J.V."/>
            <person name="Vesth T.C."/>
            <person name="Visser J."/>
            <person name="Yu J.-H."/>
            <person name="Zhou M."/>
            <person name="Andersen M.R."/>
            <person name="Archer D.B."/>
            <person name="Baker S.E."/>
            <person name="Benoit I."/>
            <person name="Brakhage A.A."/>
            <person name="Braus G.H."/>
            <person name="Fischer R."/>
            <person name="Frisvad J.C."/>
            <person name="Goldman G.H."/>
            <person name="Houbraken J."/>
            <person name="Oakley B."/>
            <person name="Pocsi I."/>
            <person name="Scazzocchio C."/>
            <person name="Seiboth B."/>
            <person name="vanKuyk P.A."/>
            <person name="Wortman J."/>
            <person name="Dyer P.S."/>
            <person name="Grigoriev I.V."/>
        </authorList>
    </citation>
    <scope>NUCLEOTIDE SEQUENCE [LARGE SCALE GENOMIC DNA]</scope>
    <source>
        <strain evidence="3">CBS 506.65</strain>
    </source>
</reference>
<evidence type="ECO:0000256" key="1">
    <source>
        <dbReference type="SAM" id="MobiDB-lite"/>
    </source>
</evidence>
<evidence type="ECO:0000313" key="3">
    <source>
        <dbReference type="Proteomes" id="UP000184188"/>
    </source>
</evidence>
<dbReference type="VEuPathDB" id="FungiDB:ASPZODRAFT_15901"/>
<feature type="region of interest" description="Disordered" evidence="1">
    <location>
        <begin position="67"/>
        <end position="116"/>
    </location>
</feature>
<gene>
    <name evidence="2" type="ORF">ASPZODRAFT_15901</name>
</gene>
<feature type="compositionally biased region" description="Low complexity" evidence="1">
    <location>
        <begin position="217"/>
        <end position="230"/>
    </location>
</feature>
<dbReference type="EMBL" id="KV878341">
    <property type="protein sequence ID" value="OJJ47223.1"/>
    <property type="molecule type" value="Genomic_DNA"/>
</dbReference>
<feature type="region of interest" description="Disordered" evidence="1">
    <location>
        <begin position="180"/>
        <end position="466"/>
    </location>
</feature>
<dbReference type="Proteomes" id="UP000184188">
    <property type="component" value="Unassembled WGS sequence"/>
</dbReference>
<organism evidence="2 3">
    <name type="scientific">Penicilliopsis zonata CBS 506.65</name>
    <dbReference type="NCBI Taxonomy" id="1073090"/>
    <lineage>
        <taxon>Eukaryota</taxon>
        <taxon>Fungi</taxon>
        <taxon>Dikarya</taxon>
        <taxon>Ascomycota</taxon>
        <taxon>Pezizomycotina</taxon>
        <taxon>Eurotiomycetes</taxon>
        <taxon>Eurotiomycetidae</taxon>
        <taxon>Eurotiales</taxon>
        <taxon>Aspergillaceae</taxon>
        <taxon>Penicilliopsis</taxon>
    </lineage>
</organism>
<dbReference type="GeneID" id="34612842"/>
<proteinExistence type="predicted"/>
<name>A0A1L9SJF7_9EURO</name>
<dbReference type="AlphaFoldDB" id="A0A1L9SJF7"/>
<sequence length="496" mass="55179">MAGHAAATVATGGLPPAMPMADEAREFEKILKISDEIFTGTHPRLKVPQQFVRKLPSRPVQNVATIQTKAAKSGPSPPGPEKRSHRLATAESAGATPVAVQEPSSRTPPKPTSEIDPIFLTKSDDLVRAEIQLQRQRVERALREQLDQRRLESRQKTFVQDAKPDFDVSDVLNKALEIVKPVEPSERPMPNGAAAAEAAAAPSESLDENSFYSSRAPDSPQPGSQQKPSPGLERPVPPRVEDGASNAPVDHDSDELQRLEALNHSGSDREMQDVYPVADQPTLSQKQHPSAQQAADVLEEPEYSPPAPDVPPMDHRQQESREYHQGFAGNARRRTYDSDHAYVVRRSVSPSRDVRVIRNHITSPAAPQPSHVSPLAVAKVPSVQHLREARRDYSSDRTHPEYDSGRASPEGPPQSQQQQQQQQQLMPRKRRRVYDDQERTRYRRQGVDSPEPYIKEEPMSPPPVLLTDMAPAVRSRRAQQEQPIYIDIASPRYTPV</sequence>
<protein>
    <submittedName>
        <fullName evidence="2">Uncharacterized protein</fullName>
    </submittedName>
</protein>
<feature type="compositionally biased region" description="Low complexity" evidence="1">
    <location>
        <begin position="414"/>
        <end position="424"/>
    </location>
</feature>
<dbReference type="STRING" id="1073090.A0A1L9SJF7"/>
<accession>A0A1L9SJF7</accession>
<feature type="compositionally biased region" description="Basic and acidic residues" evidence="1">
    <location>
        <begin position="249"/>
        <end position="258"/>
    </location>
</feature>
<feature type="region of interest" description="Disordered" evidence="1">
    <location>
        <begin position="1"/>
        <end position="20"/>
    </location>
</feature>
<keyword evidence="3" id="KW-1185">Reference proteome</keyword>
<dbReference type="RefSeq" id="XP_022581733.1">
    <property type="nucleotide sequence ID" value="XM_022726378.1"/>
</dbReference>
<dbReference type="OrthoDB" id="5333304at2759"/>
<feature type="compositionally biased region" description="Basic and acidic residues" evidence="1">
    <location>
        <begin position="312"/>
        <end position="324"/>
    </location>
</feature>
<feature type="compositionally biased region" description="Polar residues" evidence="1">
    <location>
        <begin position="281"/>
        <end position="293"/>
    </location>
</feature>
<feature type="compositionally biased region" description="Basic and acidic residues" evidence="1">
    <location>
        <begin position="385"/>
        <end position="404"/>
    </location>
</feature>